<evidence type="ECO:0000256" key="2">
    <source>
        <dbReference type="ARBA" id="ARBA00022475"/>
    </source>
</evidence>
<comment type="subcellular location">
    <subcellularLocation>
        <location evidence="1">Cell membrane</location>
    </subcellularLocation>
</comment>
<dbReference type="InterPro" id="IPR004090">
    <property type="entry name" value="Chemotax_Me-accpt_rcpt"/>
</dbReference>
<keyword evidence="7" id="KW-1133">Transmembrane helix</keyword>
<keyword evidence="2" id="KW-1003">Cell membrane</keyword>
<dbReference type="GO" id="GO:0004888">
    <property type="term" value="F:transmembrane signaling receptor activity"/>
    <property type="evidence" value="ECO:0007669"/>
    <property type="project" value="InterPro"/>
</dbReference>
<keyword evidence="11" id="KW-1185">Reference proteome</keyword>
<dbReference type="SUPFAM" id="SSF58104">
    <property type="entry name" value="Methyl-accepting chemotaxis protein (MCP) signaling domain"/>
    <property type="match status" value="1"/>
</dbReference>
<evidence type="ECO:0000313" key="10">
    <source>
        <dbReference type="EMBL" id="ANE45800.1"/>
    </source>
</evidence>
<dbReference type="Proteomes" id="UP000076927">
    <property type="component" value="Chromosome"/>
</dbReference>
<dbReference type="InterPro" id="IPR003660">
    <property type="entry name" value="HAMP_dom"/>
</dbReference>
<keyword evidence="4 6" id="KW-0807">Transducer</keyword>
<dbReference type="PATRIC" id="fig|1178515.4.peg.1062"/>
<proteinExistence type="inferred from homology"/>
<dbReference type="RefSeq" id="WP_068604901.1">
    <property type="nucleotide sequence ID" value="NZ_CP011388.1"/>
</dbReference>
<dbReference type="KEGG" id="pswu:SY83_05235"/>
<dbReference type="AlphaFoldDB" id="A0A172TFL2"/>
<evidence type="ECO:0008006" key="12">
    <source>
        <dbReference type="Google" id="ProtNLM"/>
    </source>
</evidence>
<evidence type="ECO:0000256" key="1">
    <source>
        <dbReference type="ARBA" id="ARBA00004236"/>
    </source>
</evidence>
<protein>
    <recommendedName>
        <fullName evidence="12">Chemotaxis protein</fullName>
    </recommendedName>
</protein>
<dbReference type="Gene3D" id="1.10.287.950">
    <property type="entry name" value="Methyl-accepting chemotaxis protein"/>
    <property type="match status" value="1"/>
</dbReference>
<dbReference type="Gene3D" id="6.10.340.10">
    <property type="match status" value="1"/>
</dbReference>
<feature type="domain" description="Methyl-accepting transducer" evidence="8">
    <location>
        <begin position="275"/>
        <end position="546"/>
    </location>
</feature>
<dbReference type="CDD" id="cd06225">
    <property type="entry name" value="HAMP"/>
    <property type="match status" value="1"/>
</dbReference>
<dbReference type="CDD" id="cd11386">
    <property type="entry name" value="MCP_signal"/>
    <property type="match status" value="1"/>
</dbReference>
<organism evidence="10 11">
    <name type="scientific">Paenibacillus swuensis</name>
    <dbReference type="NCBI Taxonomy" id="1178515"/>
    <lineage>
        <taxon>Bacteria</taxon>
        <taxon>Bacillati</taxon>
        <taxon>Bacillota</taxon>
        <taxon>Bacilli</taxon>
        <taxon>Bacillales</taxon>
        <taxon>Paenibacillaceae</taxon>
        <taxon>Paenibacillus</taxon>
    </lineage>
</organism>
<feature type="transmembrane region" description="Helical" evidence="7">
    <location>
        <begin position="181"/>
        <end position="202"/>
    </location>
</feature>
<dbReference type="PROSITE" id="PS50885">
    <property type="entry name" value="HAMP"/>
    <property type="match status" value="1"/>
</dbReference>
<dbReference type="GO" id="GO:0005886">
    <property type="term" value="C:plasma membrane"/>
    <property type="evidence" value="ECO:0007669"/>
    <property type="project" value="UniProtKB-SubCell"/>
</dbReference>
<dbReference type="SMART" id="SM00283">
    <property type="entry name" value="MA"/>
    <property type="match status" value="1"/>
</dbReference>
<dbReference type="OrthoDB" id="107771at2"/>
<dbReference type="PROSITE" id="PS50111">
    <property type="entry name" value="CHEMOTAXIS_TRANSDUC_2"/>
    <property type="match status" value="1"/>
</dbReference>
<evidence type="ECO:0000256" key="6">
    <source>
        <dbReference type="PROSITE-ProRule" id="PRU00284"/>
    </source>
</evidence>
<dbReference type="GO" id="GO:0006935">
    <property type="term" value="P:chemotaxis"/>
    <property type="evidence" value="ECO:0007669"/>
    <property type="project" value="InterPro"/>
</dbReference>
<evidence type="ECO:0000259" key="8">
    <source>
        <dbReference type="PROSITE" id="PS50111"/>
    </source>
</evidence>
<evidence type="ECO:0000313" key="11">
    <source>
        <dbReference type="Proteomes" id="UP000076927"/>
    </source>
</evidence>
<dbReference type="InterPro" id="IPR004089">
    <property type="entry name" value="MCPsignal_dom"/>
</dbReference>
<keyword evidence="7" id="KW-0812">Transmembrane</keyword>
<dbReference type="STRING" id="1178515.SY83_05235"/>
<evidence type="ECO:0000256" key="3">
    <source>
        <dbReference type="ARBA" id="ARBA00023136"/>
    </source>
</evidence>
<gene>
    <name evidence="10" type="ORF">SY83_05235</name>
</gene>
<evidence type="ECO:0000256" key="4">
    <source>
        <dbReference type="ARBA" id="ARBA00023224"/>
    </source>
</evidence>
<evidence type="ECO:0000256" key="7">
    <source>
        <dbReference type="SAM" id="Phobius"/>
    </source>
</evidence>
<accession>A0A172TFL2</accession>
<dbReference type="PANTHER" id="PTHR32089:SF112">
    <property type="entry name" value="LYSOZYME-LIKE PROTEIN-RELATED"/>
    <property type="match status" value="1"/>
</dbReference>
<evidence type="ECO:0000256" key="5">
    <source>
        <dbReference type="ARBA" id="ARBA00029447"/>
    </source>
</evidence>
<evidence type="ECO:0000259" key="9">
    <source>
        <dbReference type="PROSITE" id="PS50885"/>
    </source>
</evidence>
<dbReference type="Pfam" id="PF00672">
    <property type="entry name" value="HAMP"/>
    <property type="match status" value="1"/>
</dbReference>
<comment type="similarity">
    <text evidence="5">Belongs to the methyl-accepting chemotaxis (MCP) protein family.</text>
</comment>
<dbReference type="Pfam" id="PF00015">
    <property type="entry name" value="MCPsignal"/>
    <property type="match status" value="1"/>
</dbReference>
<dbReference type="PRINTS" id="PR00260">
    <property type="entry name" value="CHEMTRNSDUCR"/>
</dbReference>
<dbReference type="EMBL" id="CP011388">
    <property type="protein sequence ID" value="ANE45800.1"/>
    <property type="molecule type" value="Genomic_DNA"/>
</dbReference>
<keyword evidence="3 7" id="KW-0472">Membrane</keyword>
<feature type="transmembrane region" description="Helical" evidence="7">
    <location>
        <begin position="7"/>
        <end position="24"/>
    </location>
</feature>
<dbReference type="PANTHER" id="PTHR32089">
    <property type="entry name" value="METHYL-ACCEPTING CHEMOTAXIS PROTEIN MCPB"/>
    <property type="match status" value="1"/>
</dbReference>
<reference evidence="10 11" key="1">
    <citation type="submission" date="2015-01" db="EMBL/GenBank/DDBJ databases">
        <title>Paenibacillus swuensis/DY6/whole genome sequencing.</title>
        <authorList>
            <person name="Kim M.K."/>
            <person name="Srinivasan S."/>
            <person name="Lee J.-J."/>
        </authorList>
    </citation>
    <scope>NUCLEOTIDE SEQUENCE [LARGE SCALE GENOMIC DNA]</scope>
    <source>
        <strain evidence="10 11">DY6</strain>
    </source>
</reference>
<dbReference type="GO" id="GO:0007165">
    <property type="term" value="P:signal transduction"/>
    <property type="evidence" value="ECO:0007669"/>
    <property type="project" value="UniProtKB-KW"/>
</dbReference>
<feature type="domain" description="HAMP" evidence="9">
    <location>
        <begin position="202"/>
        <end position="256"/>
    </location>
</feature>
<dbReference type="SMART" id="SM00304">
    <property type="entry name" value="HAMP"/>
    <property type="match status" value="2"/>
</dbReference>
<sequence>MKIITKMIVSISLLALVLVIYVFVSMNQSNKTEKRYENLIADEEQVRFLVKSIQFRLAGWSNDERAYLLVGESSYKEGIADKRADVEGMLKTLNAMDLPDMDKTVLAKIQGNYNTFLEASGKVLEAYDKKDAALARSTHFGEERSARKELDPILSDYLKKKEAGLSEKSAAIQQSSDVVHLMMQIVAAGVISFAVLIGYLLYRAMKPLQLVGRQLSRIAEGGADLTSEITVKGKDEVSELASSFNQMMRNLRSIVTDAQQTAAYVATSSQALSMNASEMSAATVQIAEATQELASSAETQLTQMSDISSAMDEISESVKSIGHHSGEVAVLSDQTVLTSGTGVELSRNVLLQMGQVYTTVQDTVTAIQGLNERSQEIGSIVSVINEIAGQTNLLALNASIEAARAGDMGRGFAVVASEVRKLAERSALSAAEIEHLVKQVQEETGQVREGMEAGLQTVELGLTQVKQVTSAFEAIDESLQQIAQQVAYISNSMEQTSDSSHRIAGMTAIGVAAAMKGAEITQETAAATEQQYASIDEISSAAKNMTAMAAQLKQLLAEFKV</sequence>
<name>A0A172TFL2_9BACL</name>